<evidence type="ECO:0000313" key="16">
    <source>
        <dbReference type="Proteomes" id="UP000240243"/>
    </source>
</evidence>
<dbReference type="OrthoDB" id="9805733at2"/>
<dbReference type="InterPro" id="IPR005856">
    <property type="entry name" value="Cys_synth"/>
</dbReference>
<evidence type="ECO:0000256" key="12">
    <source>
        <dbReference type="PIRSR" id="PIRSR605856-51"/>
    </source>
</evidence>
<dbReference type="RefSeq" id="WP_106729979.1">
    <property type="nucleotide sequence ID" value="NZ_PXYG01000005.1"/>
</dbReference>
<dbReference type="Pfam" id="PF00291">
    <property type="entry name" value="PALP"/>
    <property type="match status" value="1"/>
</dbReference>
<proteinExistence type="inferred from homology"/>
<reference evidence="15 16" key="1">
    <citation type="submission" date="2018-03" db="EMBL/GenBank/DDBJ databases">
        <title>The draft genome of Zobellella sp. 59N8.</title>
        <authorList>
            <person name="Liu L."/>
            <person name="Li L."/>
            <person name="Zhang X."/>
            <person name="Liang L."/>
            <person name="Wang T."/>
        </authorList>
    </citation>
    <scope>NUCLEOTIDE SEQUENCE [LARGE SCALE GENOMIC DNA]</scope>
    <source>
        <strain evidence="15 16">59N8</strain>
    </source>
</reference>
<accession>A0A2P7R3E3</accession>
<organism evidence="15 16">
    <name type="scientific">Zobellella endophytica</name>
    <dbReference type="NCBI Taxonomy" id="2116700"/>
    <lineage>
        <taxon>Bacteria</taxon>
        <taxon>Pseudomonadati</taxon>
        <taxon>Pseudomonadota</taxon>
        <taxon>Gammaproteobacteria</taxon>
        <taxon>Aeromonadales</taxon>
        <taxon>Aeromonadaceae</taxon>
        <taxon>Zobellella</taxon>
    </lineage>
</organism>
<evidence type="ECO:0000256" key="13">
    <source>
        <dbReference type="RuleBase" id="RU003985"/>
    </source>
</evidence>
<evidence type="ECO:0000256" key="1">
    <source>
        <dbReference type="ARBA" id="ARBA00001933"/>
    </source>
</evidence>
<dbReference type="CDD" id="cd01561">
    <property type="entry name" value="CBS_like"/>
    <property type="match status" value="1"/>
</dbReference>
<dbReference type="GO" id="GO:0006535">
    <property type="term" value="P:cysteine biosynthetic process from serine"/>
    <property type="evidence" value="ECO:0007669"/>
    <property type="project" value="UniProtKB-UniRule"/>
</dbReference>
<evidence type="ECO:0000256" key="9">
    <source>
        <dbReference type="ARBA" id="ARBA00023192"/>
    </source>
</evidence>
<dbReference type="GO" id="GO:0004124">
    <property type="term" value="F:cysteine synthase activity"/>
    <property type="evidence" value="ECO:0007669"/>
    <property type="project" value="UniProtKB-UniRule"/>
</dbReference>
<protein>
    <recommendedName>
        <fullName evidence="4 13">Cysteine synthase</fullName>
        <ecNumber evidence="4 13">2.5.1.47</ecNumber>
    </recommendedName>
</protein>
<comment type="caution">
    <text evidence="15">The sequence shown here is derived from an EMBL/GenBank/DDBJ whole genome shotgun (WGS) entry which is preliminary data.</text>
</comment>
<keyword evidence="16" id="KW-1185">Reference proteome</keyword>
<dbReference type="InterPro" id="IPR050214">
    <property type="entry name" value="Cys_Synth/Cystath_Beta-Synth"/>
</dbReference>
<dbReference type="EMBL" id="PXYG01000005">
    <property type="protein sequence ID" value="PSJ44728.1"/>
    <property type="molecule type" value="Genomic_DNA"/>
</dbReference>
<dbReference type="SUPFAM" id="SSF53686">
    <property type="entry name" value="Tryptophan synthase beta subunit-like PLP-dependent enzymes"/>
    <property type="match status" value="1"/>
</dbReference>
<dbReference type="Gene3D" id="3.40.50.1100">
    <property type="match status" value="2"/>
</dbReference>
<feature type="binding site" evidence="11">
    <location>
        <position position="72"/>
    </location>
    <ligand>
        <name>pyridoxal 5'-phosphate</name>
        <dbReference type="ChEBI" id="CHEBI:597326"/>
    </ligand>
</feature>
<dbReference type="PROSITE" id="PS00901">
    <property type="entry name" value="CYS_SYNTHASE"/>
    <property type="match status" value="1"/>
</dbReference>
<dbReference type="NCBIfam" id="NF007989">
    <property type="entry name" value="PRK10717.1"/>
    <property type="match status" value="1"/>
</dbReference>
<dbReference type="InterPro" id="IPR036052">
    <property type="entry name" value="TrpB-like_PALP_sf"/>
</dbReference>
<name>A0A2P7R3E3_9GAMM</name>
<evidence type="ECO:0000256" key="10">
    <source>
        <dbReference type="ARBA" id="ARBA00047931"/>
    </source>
</evidence>
<comment type="cofactor">
    <cofactor evidence="1 11 13">
        <name>pyridoxal 5'-phosphate</name>
        <dbReference type="ChEBI" id="CHEBI:597326"/>
    </cofactor>
</comment>
<dbReference type="Proteomes" id="UP000240243">
    <property type="component" value="Unassembled WGS sequence"/>
</dbReference>
<keyword evidence="6 13" id="KW-0028">Amino-acid biosynthesis</keyword>
<dbReference type="InterPro" id="IPR001926">
    <property type="entry name" value="TrpB-like_PALP"/>
</dbReference>
<evidence type="ECO:0000256" key="2">
    <source>
        <dbReference type="ARBA" id="ARBA00004962"/>
    </source>
</evidence>
<dbReference type="InterPro" id="IPR001216">
    <property type="entry name" value="P-phosphate_BS"/>
</dbReference>
<evidence type="ECO:0000259" key="14">
    <source>
        <dbReference type="Pfam" id="PF00291"/>
    </source>
</evidence>
<evidence type="ECO:0000256" key="7">
    <source>
        <dbReference type="ARBA" id="ARBA00022679"/>
    </source>
</evidence>
<comment type="catalytic activity">
    <reaction evidence="10 13">
        <text>O-acetyl-L-serine + hydrogen sulfide = L-cysteine + acetate</text>
        <dbReference type="Rhea" id="RHEA:14829"/>
        <dbReference type="ChEBI" id="CHEBI:29919"/>
        <dbReference type="ChEBI" id="CHEBI:30089"/>
        <dbReference type="ChEBI" id="CHEBI:35235"/>
        <dbReference type="ChEBI" id="CHEBI:58340"/>
        <dbReference type="EC" id="2.5.1.47"/>
    </reaction>
</comment>
<feature type="binding site" evidence="11">
    <location>
        <position position="272"/>
    </location>
    <ligand>
        <name>pyridoxal 5'-phosphate</name>
        <dbReference type="ChEBI" id="CHEBI:597326"/>
    </ligand>
</feature>
<keyword evidence="7 13" id="KW-0808">Transferase</keyword>
<dbReference type="EC" id="2.5.1.47" evidence="4 13"/>
<evidence type="ECO:0000256" key="5">
    <source>
        <dbReference type="ARBA" id="ARBA00022533"/>
    </source>
</evidence>
<dbReference type="PANTHER" id="PTHR10314">
    <property type="entry name" value="CYSTATHIONINE BETA-SYNTHASE"/>
    <property type="match status" value="1"/>
</dbReference>
<evidence type="ECO:0000256" key="11">
    <source>
        <dbReference type="PIRSR" id="PIRSR605856-50"/>
    </source>
</evidence>
<dbReference type="NCBIfam" id="TIGR01139">
    <property type="entry name" value="cysK"/>
    <property type="match status" value="1"/>
</dbReference>
<feature type="binding site" evidence="11">
    <location>
        <begin position="177"/>
        <end position="181"/>
    </location>
    <ligand>
        <name>pyridoxal 5'-phosphate</name>
        <dbReference type="ChEBI" id="CHEBI:597326"/>
    </ligand>
</feature>
<keyword evidence="9 13" id="KW-0198">Cysteine biosynthesis</keyword>
<evidence type="ECO:0000256" key="4">
    <source>
        <dbReference type="ARBA" id="ARBA00012681"/>
    </source>
</evidence>
<gene>
    <name evidence="15" type="primary">cysK</name>
    <name evidence="15" type="ORF">C7H85_12155</name>
</gene>
<keyword evidence="5" id="KW-0021">Allosteric enzyme</keyword>
<feature type="domain" description="Tryptophan synthase beta chain-like PALP" evidence="14">
    <location>
        <begin position="10"/>
        <end position="299"/>
    </location>
</feature>
<comment type="pathway">
    <text evidence="2">Amino-acid biosynthesis; L-cysteine biosynthesis; L-cysteine from L-serine: step 2/2.</text>
</comment>
<dbReference type="InterPro" id="IPR005859">
    <property type="entry name" value="CysK"/>
</dbReference>
<evidence type="ECO:0000256" key="6">
    <source>
        <dbReference type="ARBA" id="ARBA00022605"/>
    </source>
</evidence>
<sequence>MSKIFEDNSLTIGRTPLVKLNRVSKGRVFAKVESRNPSFSVKCRIGANMIWDAEKRGELVPGKELIEPTSGNTGIALAFVAASRGYPITLTMPNTMSLERRQLLKALGANLVLTEGAKGMKGAIEKAMELKEAAPEKYVLLQQFNNPANPEIHEKTTGPEIWEDTDGDIDVFVAGVGTGGTITGVSRYIKQTKGKAITSVAVEPVESPVITQAMAGEEIRPGPHKIQGIGAGFIPGNLDLSLIDRVERVTSEDAIEMARRLMKDEGILAGISSGAAVVAANRLAELPEFADKNIVVILPSSGERYLSSALFQGIFTEQELQP</sequence>
<evidence type="ECO:0000256" key="3">
    <source>
        <dbReference type="ARBA" id="ARBA00007103"/>
    </source>
</evidence>
<feature type="modified residue" description="N6-(pyridoxal phosphate)lysine" evidence="12">
    <location>
        <position position="42"/>
    </location>
</feature>
<evidence type="ECO:0000313" key="15">
    <source>
        <dbReference type="EMBL" id="PSJ44728.1"/>
    </source>
</evidence>
<dbReference type="UniPathway" id="UPA00136">
    <property type="reaction ID" value="UER00200"/>
</dbReference>
<dbReference type="FunFam" id="3.40.50.1100:FF:000009">
    <property type="entry name" value="Cysteine synthase"/>
    <property type="match status" value="1"/>
</dbReference>
<evidence type="ECO:0000256" key="8">
    <source>
        <dbReference type="ARBA" id="ARBA00022898"/>
    </source>
</evidence>
<comment type="similarity">
    <text evidence="3 13">Belongs to the cysteine synthase/cystathionine beta-synthase family.</text>
</comment>
<keyword evidence="8 11" id="KW-0663">Pyridoxal phosphate</keyword>
<dbReference type="NCBIfam" id="TIGR01136">
    <property type="entry name" value="cysKM"/>
    <property type="match status" value="1"/>
</dbReference>
<dbReference type="AlphaFoldDB" id="A0A2P7R3E3"/>